<dbReference type="SUPFAM" id="SSF56784">
    <property type="entry name" value="HAD-like"/>
    <property type="match status" value="1"/>
</dbReference>
<evidence type="ECO:0000256" key="2">
    <source>
        <dbReference type="SAM" id="SignalP"/>
    </source>
</evidence>
<comment type="caution">
    <text evidence="3">The sequence shown here is derived from an EMBL/GenBank/DDBJ whole genome shotgun (WGS) entry which is preliminary data.</text>
</comment>
<evidence type="ECO:0000313" key="4">
    <source>
        <dbReference type="Proteomes" id="UP001597203"/>
    </source>
</evidence>
<accession>A0ABW3P4P2</accession>
<organism evidence="3 4">
    <name type="scientific">Sphingobium olei</name>
    <dbReference type="NCBI Taxonomy" id="420955"/>
    <lineage>
        <taxon>Bacteria</taxon>
        <taxon>Pseudomonadati</taxon>
        <taxon>Pseudomonadota</taxon>
        <taxon>Alphaproteobacteria</taxon>
        <taxon>Sphingomonadales</taxon>
        <taxon>Sphingomonadaceae</taxon>
        <taxon>Sphingobium</taxon>
    </lineage>
</organism>
<dbReference type="Pfam" id="PF03767">
    <property type="entry name" value="Acid_phosphat_B"/>
    <property type="match status" value="1"/>
</dbReference>
<dbReference type="InterPro" id="IPR023214">
    <property type="entry name" value="HAD_sf"/>
</dbReference>
<gene>
    <name evidence="3" type="ORF">ACFQ24_17440</name>
</gene>
<proteinExistence type="predicted"/>
<keyword evidence="1 2" id="KW-0732">Signal</keyword>
<feature type="signal peptide" evidence="2">
    <location>
        <begin position="1"/>
        <end position="18"/>
    </location>
</feature>
<feature type="chain" id="PRO_5045064191" evidence="2">
    <location>
        <begin position="19"/>
        <end position="293"/>
    </location>
</feature>
<dbReference type="InterPro" id="IPR005519">
    <property type="entry name" value="Acid_phosphat_B-like"/>
</dbReference>
<dbReference type="InterPro" id="IPR006423">
    <property type="entry name" value="Lipo_e_P4"/>
</dbReference>
<keyword evidence="4" id="KW-1185">Reference proteome</keyword>
<sequence>MRFAGVAVMALASLSACAPTANLATSAPAPASADPPAGMQYLYGSGEAAAISAQAWQALAAYVADRMKVRPTDSVVLADGASLTAPRFVACGAKPYAAVFDVDETVVLNIGFEYHDARTGKGWNAADWDAWEKTGEGAVAAVPGAAEGVAKLRAMGVAVIFNTNRAAANADATARAIKAAGLGDAVHGETLYLAGDDAMGSRKDGRRATIAAKYCVLALGGDQLGDFSDLFNVAGQGVAARRALTTETPVSTLWGRGWFVLPNPVYGTALKGGYDDVFPMDKRWELPAGGGKN</sequence>
<dbReference type="Proteomes" id="UP001597203">
    <property type="component" value="Unassembled WGS sequence"/>
</dbReference>
<reference evidence="4" key="1">
    <citation type="journal article" date="2019" name="Int. J. Syst. Evol. Microbiol.">
        <title>The Global Catalogue of Microorganisms (GCM) 10K type strain sequencing project: providing services to taxonomists for standard genome sequencing and annotation.</title>
        <authorList>
            <consortium name="The Broad Institute Genomics Platform"/>
            <consortium name="The Broad Institute Genome Sequencing Center for Infectious Disease"/>
            <person name="Wu L."/>
            <person name="Ma J."/>
        </authorList>
    </citation>
    <scope>NUCLEOTIDE SEQUENCE [LARGE SCALE GENOMIC DNA]</scope>
    <source>
        <strain evidence="4">CCUG 54329</strain>
    </source>
</reference>
<dbReference type="EMBL" id="JBHTLS010000133">
    <property type="protein sequence ID" value="MFD1106650.1"/>
    <property type="molecule type" value="Genomic_DNA"/>
</dbReference>
<dbReference type="Gene3D" id="3.40.50.1000">
    <property type="entry name" value="HAD superfamily/HAD-like"/>
    <property type="match status" value="1"/>
</dbReference>
<evidence type="ECO:0000256" key="1">
    <source>
        <dbReference type="ARBA" id="ARBA00022729"/>
    </source>
</evidence>
<dbReference type="SFLD" id="SFLDG01125">
    <property type="entry name" value="C1.1:_Acid_Phosphatase_Like"/>
    <property type="match status" value="1"/>
</dbReference>
<dbReference type="RefSeq" id="WP_380913529.1">
    <property type="nucleotide sequence ID" value="NZ_JBHTLS010000133.1"/>
</dbReference>
<evidence type="ECO:0000313" key="3">
    <source>
        <dbReference type="EMBL" id="MFD1106650.1"/>
    </source>
</evidence>
<dbReference type="InterPro" id="IPR036412">
    <property type="entry name" value="HAD-like_sf"/>
</dbReference>
<protein>
    <submittedName>
        <fullName evidence="3">HAD family acid phosphatase</fullName>
    </submittedName>
</protein>
<dbReference type="PROSITE" id="PS51257">
    <property type="entry name" value="PROKAR_LIPOPROTEIN"/>
    <property type="match status" value="1"/>
</dbReference>
<name>A0ABW3P4P2_9SPHN</name>
<dbReference type="SFLD" id="SFLDS00003">
    <property type="entry name" value="Haloacid_Dehalogenase"/>
    <property type="match status" value="1"/>
</dbReference>